<dbReference type="RefSeq" id="WP_146838018.1">
    <property type="nucleotide sequence ID" value="NZ_BJVQ01000031.1"/>
</dbReference>
<evidence type="ECO:0000313" key="4">
    <source>
        <dbReference type="Proteomes" id="UP000564629"/>
    </source>
</evidence>
<comment type="caution">
    <text evidence="1">The sequence shown here is derived from an EMBL/GenBank/DDBJ whole genome shotgun (WGS) entry which is preliminary data.</text>
</comment>
<dbReference type="Proteomes" id="UP000564629">
    <property type="component" value="Unassembled WGS sequence"/>
</dbReference>
<evidence type="ECO:0000313" key="3">
    <source>
        <dbReference type="Proteomes" id="UP000321723"/>
    </source>
</evidence>
<keyword evidence="3" id="KW-1185">Reference proteome</keyword>
<dbReference type="EMBL" id="BJVQ01000031">
    <property type="protein sequence ID" value="GEL47157.1"/>
    <property type="molecule type" value="Genomic_DNA"/>
</dbReference>
<sequence length="59" mass="6386">MSVLSGCVSAAFATLAYAQSLRLENLNPRPRPTWTRVVAQADRVDATAARSVLDELRGL</sequence>
<reference evidence="1 3" key="1">
    <citation type="submission" date="2019-07" db="EMBL/GenBank/DDBJ databases">
        <title>Whole genome shotgun sequence of Cellulomonas hominis NBRC 16055.</title>
        <authorList>
            <person name="Hosoyama A."/>
            <person name="Uohara A."/>
            <person name="Ohji S."/>
            <person name="Ichikawa N."/>
        </authorList>
    </citation>
    <scope>NUCLEOTIDE SEQUENCE [LARGE SCALE GENOMIC DNA]</scope>
    <source>
        <strain evidence="1 3">NBRC 16055</strain>
    </source>
</reference>
<dbReference type="EMBL" id="JACHDN010000001">
    <property type="protein sequence ID" value="MBB5474603.1"/>
    <property type="molecule type" value="Genomic_DNA"/>
</dbReference>
<evidence type="ECO:0000313" key="1">
    <source>
        <dbReference type="EMBL" id="GEL47157.1"/>
    </source>
</evidence>
<proteinExistence type="predicted"/>
<accession>A0A511FFP7</accession>
<organism evidence="1 3">
    <name type="scientific">Cellulomonas hominis</name>
    <dbReference type="NCBI Taxonomy" id="156981"/>
    <lineage>
        <taxon>Bacteria</taxon>
        <taxon>Bacillati</taxon>
        <taxon>Actinomycetota</taxon>
        <taxon>Actinomycetes</taxon>
        <taxon>Micrococcales</taxon>
        <taxon>Cellulomonadaceae</taxon>
        <taxon>Cellulomonas</taxon>
    </lineage>
</organism>
<name>A0A511FFP7_9CELL</name>
<evidence type="ECO:0000313" key="2">
    <source>
        <dbReference type="EMBL" id="MBB5474603.1"/>
    </source>
</evidence>
<reference evidence="2 4" key="2">
    <citation type="submission" date="2020-08" db="EMBL/GenBank/DDBJ databases">
        <title>Sequencing the genomes of 1000 actinobacteria strains.</title>
        <authorList>
            <person name="Klenk H.-P."/>
        </authorList>
    </citation>
    <scope>NUCLEOTIDE SEQUENCE [LARGE SCALE GENOMIC DNA]</scope>
    <source>
        <strain evidence="2 4">DSM 9581</strain>
    </source>
</reference>
<gene>
    <name evidence="1" type="ORF">CHO01_22730</name>
    <name evidence="2" type="ORF">HNR08_003339</name>
</gene>
<dbReference type="AlphaFoldDB" id="A0A511FFP7"/>
<dbReference type="Proteomes" id="UP000321723">
    <property type="component" value="Unassembled WGS sequence"/>
</dbReference>
<protein>
    <submittedName>
        <fullName evidence="1">Uncharacterized protein</fullName>
    </submittedName>
</protein>